<sequence length="173" mass="19800">MTNTRNLLRTSFSYFLLLSFFCILGCRKDIDPVNEPLASDGATLKSLFESKGYNSYFVDPFNDTSQVRWTPSWMDGGIVISDDTTKFVHIVMRPQLENIVTKKVVPNVHFMGYTKRIIVKITNVYTFYLGAYYSSQINESLTIPPNFSGTLTMKDLATNKFTFHKYEDGVLVK</sequence>
<evidence type="ECO:0000313" key="2">
    <source>
        <dbReference type="Proteomes" id="UP000294850"/>
    </source>
</evidence>
<organism evidence="1 2">
    <name type="scientific">Dyadobacter psychrotolerans</name>
    <dbReference type="NCBI Taxonomy" id="2541721"/>
    <lineage>
        <taxon>Bacteria</taxon>
        <taxon>Pseudomonadati</taxon>
        <taxon>Bacteroidota</taxon>
        <taxon>Cytophagia</taxon>
        <taxon>Cytophagales</taxon>
        <taxon>Spirosomataceae</taxon>
        <taxon>Dyadobacter</taxon>
    </lineage>
</organism>
<dbReference type="OrthoDB" id="711004at2"/>
<protein>
    <submittedName>
        <fullName evidence="1">Uncharacterized protein</fullName>
    </submittedName>
</protein>
<comment type="caution">
    <text evidence="1">The sequence shown here is derived from an EMBL/GenBank/DDBJ whole genome shotgun (WGS) entry which is preliminary data.</text>
</comment>
<evidence type="ECO:0000313" key="1">
    <source>
        <dbReference type="EMBL" id="TDE11368.1"/>
    </source>
</evidence>
<dbReference type="Proteomes" id="UP000294850">
    <property type="component" value="Unassembled WGS sequence"/>
</dbReference>
<name>A0A4V2Z3B4_9BACT</name>
<reference evidence="1 2" key="1">
    <citation type="submission" date="2019-03" db="EMBL/GenBank/DDBJ databases">
        <title>Dyadobacter AR-3-6 sp. nov., isolated from arctic soil.</title>
        <authorList>
            <person name="Chaudhary D.K."/>
        </authorList>
    </citation>
    <scope>NUCLEOTIDE SEQUENCE [LARGE SCALE GENOMIC DNA]</scope>
    <source>
        <strain evidence="1 2">AR-3-6</strain>
    </source>
</reference>
<keyword evidence="2" id="KW-1185">Reference proteome</keyword>
<proteinExistence type="predicted"/>
<dbReference type="RefSeq" id="WP_131961215.1">
    <property type="nucleotide sequence ID" value="NZ_SMFL01000012.1"/>
</dbReference>
<accession>A0A4V2Z3B4</accession>
<dbReference type="EMBL" id="SMFL01000012">
    <property type="protein sequence ID" value="TDE11368.1"/>
    <property type="molecule type" value="Genomic_DNA"/>
</dbReference>
<dbReference type="AlphaFoldDB" id="A0A4V2Z3B4"/>
<gene>
    <name evidence="1" type="ORF">E0F88_26015</name>
</gene>